<protein>
    <recommendedName>
        <fullName evidence="7">Phage shock protein PspC N-terminal domain-containing protein</fullName>
    </recommendedName>
</protein>
<keyword evidence="5 6" id="KW-0472">Membrane</keyword>
<feature type="domain" description="Phage shock protein PspC N-terminal" evidence="7">
    <location>
        <begin position="13"/>
        <end position="70"/>
    </location>
</feature>
<feature type="transmembrane region" description="Helical" evidence="6">
    <location>
        <begin position="40"/>
        <end position="64"/>
    </location>
</feature>
<accession>A0A2N3PYS8</accession>
<dbReference type="PANTHER" id="PTHR33885">
    <property type="entry name" value="PHAGE SHOCK PROTEIN C"/>
    <property type="match status" value="1"/>
</dbReference>
<dbReference type="InterPro" id="IPR052027">
    <property type="entry name" value="PspC"/>
</dbReference>
<evidence type="ECO:0000313" key="9">
    <source>
        <dbReference type="Proteomes" id="UP000233293"/>
    </source>
</evidence>
<dbReference type="OrthoDB" id="7359894at2"/>
<dbReference type="PANTHER" id="PTHR33885:SF3">
    <property type="entry name" value="PHAGE SHOCK PROTEIN C"/>
    <property type="match status" value="1"/>
</dbReference>
<evidence type="ECO:0000256" key="1">
    <source>
        <dbReference type="ARBA" id="ARBA00004162"/>
    </source>
</evidence>
<sequence length="132" mass="14604">MNFSFHWPERPSELRRDPAHGKIAGVCAGLGTYFEVSPKFIRVALVLGCVFGLFIPLVAGYVLLTMLLPTVAESESVDFPGTGGSPAWNTAASGDRIDALKDHFRHLDQRLAAIEAQVTSDEFRLRQKFRDL</sequence>
<keyword evidence="2" id="KW-1003">Cell membrane</keyword>
<comment type="caution">
    <text evidence="8">The sequence shown here is derived from an EMBL/GenBank/DDBJ whole genome shotgun (WGS) entry which is preliminary data.</text>
</comment>
<evidence type="ECO:0000313" key="8">
    <source>
        <dbReference type="EMBL" id="PKU25572.1"/>
    </source>
</evidence>
<dbReference type="Pfam" id="PF04024">
    <property type="entry name" value="PspC"/>
    <property type="match status" value="1"/>
</dbReference>
<evidence type="ECO:0000256" key="6">
    <source>
        <dbReference type="SAM" id="Phobius"/>
    </source>
</evidence>
<evidence type="ECO:0000256" key="4">
    <source>
        <dbReference type="ARBA" id="ARBA00022989"/>
    </source>
</evidence>
<evidence type="ECO:0000256" key="3">
    <source>
        <dbReference type="ARBA" id="ARBA00022692"/>
    </source>
</evidence>
<gene>
    <name evidence="8" type="ORF">CWS72_05785</name>
</gene>
<reference evidence="9" key="1">
    <citation type="submission" date="2017-12" db="EMBL/GenBank/DDBJ databases">
        <title>Draft genome sequence of Telmatospirillum siberiense 26-4b1T, an acidotolerant peatland alphaproteobacterium potentially involved in sulfur cycling.</title>
        <authorList>
            <person name="Hausmann B."/>
            <person name="Pjevac P."/>
            <person name="Schreck K."/>
            <person name="Herbold C.W."/>
            <person name="Daims H."/>
            <person name="Wagner M."/>
            <person name="Pester M."/>
            <person name="Loy A."/>
        </authorList>
    </citation>
    <scope>NUCLEOTIDE SEQUENCE [LARGE SCALE GENOMIC DNA]</scope>
    <source>
        <strain evidence="9">26-4b1</strain>
    </source>
</reference>
<evidence type="ECO:0000256" key="2">
    <source>
        <dbReference type="ARBA" id="ARBA00022475"/>
    </source>
</evidence>
<keyword evidence="9" id="KW-1185">Reference proteome</keyword>
<evidence type="ECO:0000259" key="7">
    <source>
        <dbReference type="Pfam" id="PF04024"/>
    </source>
</evidence>
<dbReference type="InterPro" id="IPR007168">
    <property type="entry name" value="Phageshock_PspC_N"/>
</dbReference>
<keyword evidence="3 6" id="KW-0812">Transmembrane</keyword>
<keyword evidence="4 6" id="KW-1133">Transmembrane helix</keyword>
<evidence type="ECO:0000256" key="5">
    <source>
        <dbReference type="ARBA" id="ARBA00023136"/>
    </source>
</evidence>
<proteinExistence type="predicted"/>
<name>A0A2N3PYS8_9PROT</name>
<dbReference type="GO" id="GO:0005886">
    <property type="term" value="C:plasma membrane"/>
    <property type="evidence" value="ECO:0007669"/>
    <property type="project" value="UniProtKB-SubCell"/>
</dbReference>
<organism evidence="8 9">
    <name type="scientific">Telmatospirillum siberiense</name>
    <dbReference type="NCBI Taxonomy" id="382514"/>
    <lineage>
        <taxon>Bacteria</taxon>
        <taxon>Pseudomonadati</taxon>
        <taxon>Pseudomonadota</taxon>
        <taxon>Alphaproteobacteria</taxon>
        <taxon>Rhodospirillales</taxon>
        <taxon>Rhodospirillaceae</taxon>
        <taxon>Telmatospirillum</taxon>
    </lineage>
</organism>
<dbReference type="Proteomes" id="UP000233293">
    <property type="component" value="Unassembled WGS sequence"/>
</dbReference>
<dbReference type="AlphaFoldDB" id="A0A2N3PYS8"/>
<dbReference type="EMBL" id="PIUM01000004">
    <property type="protein sequence ID" value="PKU25572.1"/>
    <property type="molecule type" value="Genomic_DNA"/>
</dbReference>
<comment type="subcellular location">
    <subcellularLocation>
        <location evidence="1">Cell membrane</location>
        <topology evidence="1">Single-pass membrane protein</topology>
    </subcellularLocation>
</comment>
<dbReference type="RefSeq" id="WP_101249627.1">
    <property type="nucleotide sequence ID" value="NZ_PIUM01000004.1"/>
</dbReference>